<dbReference type="EMBL" id="LAYJ01000115">
    <property type="protein sequence ID" value="KKI50014.1"/>
    <property type="molecule type" value="Genomic_DNA"/>
</dbReference>
<dbReference type="Proteomes" id="UP000034076">
    <property type="component" value="Unassembled WGS sequence"/>
</dbReference>
<organism evidence="3 4">
    <name type="scientific">Christensenella hongkongensis</name>
    <dbReference type="NCBI Taxonomy" id="270498"/>
    <lineage>
        <taxon>Bacteria</taxon>
        <taxon>Bacillati</taxon>
        <taxon>Bacillota</taxon>
        <taxon>Clostridia</taxon>
        <taxon>Christensenellales</taxon>
        <taxon>Christensenellaceae</taxon>
        <taxon>Christensenella</taxon>
    </lineage>
</organism>
<reference evidence="3 4" key="1">
    <citation type="submission" date="2015-04" db="EMBL/GenBank/DDBJ databases">
        <title>Draft genome sequence of bacteremic isolate Catabacter hongkongensis type strain HKU16T.</title>
        <authorList>
            <person name="Lau S.K."/>
            <person name="Teng J.L."/>
            <person name="Huang Y."/>
            <person name="Curreem S.O."/>
            <person name="Tsui S.K."/>
            <person name="Woo P.C."/>
        </authorList>
    </citation>
    <scope>NUCLEOTIDE SEQUENCE [LARGE SCALE GENOMIC DNA]</scope>
    <source>
        <strain evidence="3 4">HKU16</strain>
    </source>
</reference>
<accession>A0A0M2NC07</accession>
<keyword evidence="3" id="KW-0489">Methyltransferase</keyword>
<feature type="compositionally biased region" description="Acidic residues" evidence="2">
    <location>
        <begin position="266"/>
        <end position="289"/>
    </location>
</feature>
<gene>
    <name evidence="3" type="ORF">CHK_2630</name>
</gene>
<dbReference type="RefSeq" id="WP_046444426.1">
    <property type="nucleotide sequence ID" value="NZ_LAYJ01000115.1"/>
</dbReference>
<evidence type="ECO:0000256" key="1">
    <source>
        <dbReference type="SAM" id="Coils"/>
    </source>
</evidence>
<proteinExistence type="predicted"/>
<keyword evidence="1" id="KW-0175">Coiled coil</keyword>
<evidence type="ECO:0000256" key="2">
    <source>
        <dbReference type="SAM" id="MobiDB-lite"/>
    </source>
</evidence>
<feature type="region of interest" description="Disordered" evidence="2">
    <location>
        <begin position="259"/>
        <end position="289"/>
    </location>
</feature>
<evidence type="ECO:0000313" key="3">
    <source>
        <dbReference type="EMBL" id="KKI50014.1"/>
    </source>
</evidence>
<feature type="coiled-coil region" evidence="1">
    <location>
        <begin position="77"/>
        <end position="111"/>
    </location>
</feature>
<sequence>MRYLTERSFDAYIYQLLENKQRFTNQIISNKPPARRMDDVDIVSEMLKQIKAIATGDPRVIRKSELDTEIMRVQVLKRQYKAKRFRLQSLISELKQDIDRNRKRINSYEQDMKTIQPYLASGFKMTVKGIEYQDKKKAGKALHMVMPEIADAEGAAKIGSFMGFGMNMEYIPDERNYVLYLHGKGDYECELKKDEVKDIERISSLIRDIPILKKSCLETIDKCNKQILDAEHELDRPFEKERELQDMMQEVTQLNHDLDLDHDEPIVVEEEPDVEIQSEDQDYEPEYVR</sequence>
<keyword evidence="3" id="KW-0808">Transferase</keyword>
<dbReference type="GO" id="GO:0008168">
    <property type="term" value="F:methyltransferase activity"/>
    <property type="evidence" value="ECO:0007669"/>
    <property type="project" value="UniProtKB-KW"/>
</dbReference>
<evidence type="ECO:0000313" key="4">
    <source>
        <dbReference type="Proteomes" id="UP000034076"/>
    </source>
</evidence>
<dbReference type="GO" id="GO:0032259">
    <property type="term" value="P:methylation"/>
    <property type="evidence" value="ECO:0007669"/>
    <property type="project" value="UniProtKB-KW"/>
</dbReference>
<protein>
    <submittedName>
        <fullName evidence="3">DNA methylase</fullName>
    </submittedName>
</protein>
<dbReference type="AlphaFoldDB" id="A0A0M2NC07"/>
<name>A0A0M2NC07_9FIRM</name>
<dbReference type="STRING" id="270498.CHK_2630"/>
<keyword evidence="4" id="KW-1185">Reference proteome</keyword>
<comment type="caution">
    <text evidence="3">The sequence shown here is derived from an EMBL/GenBank/DDBJ whole genome shotgun (WGS) entry which is preliminary data.</text>
</comment>